<dbReference type="AlphaFoldDB" id="A0A8T0EC54"/>
<reference evidence="1" key="2">
    <citation type="submission" date="2020-06" db="EMBL/GenBank/DDBJ databases">
        <authorList>
            <person name="Sheffer M."/>
        </authorList>
    </citation>
    <scope>NUCLEOTIDE SEQUENCE</scope>
</reference>
<evidence type="ECO:0000313" key="1">
    <source>
        <dbReference type="EMBL" id="KAF8770213.1"/>
    </source>
</evidence>
<dbReference type="EMBL" id="JABXBU010002228">
    <property type="protein sequence ID" value="KAF8770213.1"/>
    <property type="molecule type" value="Genomic_DNA"/>
</dbReference>
<evidence type="ECO:0000313" key="2">
    <source>
        <dbReference type="Proteomes" id="UP000807504"/>
    </source>
</evidence>
<gene>
    <name evidence="1" type="ORF">HNY73_017770</name>
</gene>
<proteinExistence type="predicted"/>
<sequence length="213" mass="24904">MIVDELAVWEWSWMMGMELLKWRGGGELERRMADGGWRLVVDEEICLRGGGRWRQESPCGREDWVERTVGGSLAKWKWPKSNHETAHPMQSGDVLTRYFGVARSWRNPHDPIRFTGVNHIPRWLHTDLSTLDLDYSNILKEREVMASSRPTLPGSYQFRSIRPYNKTNDDWYDDCPRDHKLYERDADKATEKAFQTTRISTQALANGQMPYLS</sequence>
<name>A0A8T0EC54_ARGBR</name>
<protein>
    <submittedName>
        <fullName evidence="1">Uncharacterized protein</fullName>
    </submittedName>
</protein>
<comment type="caution">
    <text evidence="1">The sequence shown here is derived from an EMBL/GenBank/DDBJ whole genome shotgun (WGS) entry which is preliminary data.</text>
</comment>
<accession>A0A8T0EC54</accession>
<dbReference type="Proteomes" id="UP000807504">
    <property type="component" value="Unassembled WGS sequence"/>
</dbReference>
<organism evidence="1 2">
    <name type="scientific">Argiope bruennichi</name>
    <name type="common">Wasp spider</name>
    <name type="synonym">Aranea bruennichi</name>
    <dbReference type="NCBI Taxonomy" id="94029"/>
    <lineage>
        <taxon>Eukaryota</taxon>
        <taxon>Metazoa</taxon>
        <taxon>Ecdysozoa</taxon>
        <taxon>Arthropoda</taxon>
        <taxon>Chelicerata</taxon>
        <taxon>Arachnida</taxon>
        <taxon>Araneae</taxon>
        <taxon>Araneomorphae</taxon>
        <taxon>Entelegynae</taxon>
        <taxon>Araneoidea</taxon>
        <taxon>Araneidae</taxon>
        <taxon>Argiope</taxon>
    </lineage>
</organism>
<reference evidence="1" key="1">
    <citation type="journal article" date="2020" name="bioRxiv">
        <title>Chromosome-level reference genome of the European wasp spider Argiope bruennichi: a resource for studies on range expansion and evolutionary adaptation.</title>
        <authorList>
            <person name="Sheffer M.M."/>
            <person name="Hoppe A."/>
            <person name="Krehenwinkel H."/>
            <person name="Uhl G."/>
            <person name="Kuss A.W."/>
            <person name="Jensen L."/>
            <person name="Jensen C."/>
            <person name="Gillespie R.G."/>
            <person name="Hoff K.J."/>
            <person name="Prost S."/>
        </authorList>
    </citation>
    <scope>NUCLEOTIDE SEQUENCE</scope>
</reference>
<keyword evidence="2" id="KW-1185">Reference proteome</keyword>